<evidence type="ECO:0000313" key="1">
    <source>
        <dbReference type="EMBL" id="PTD18651.1"/>
    </source>
</evidence>
<keyword evidence="2" id="KW-1185">Reference proteome</keyword>
<dbReference type="AlphaFoldDB" id="A0A2T4HS87"/>
<dbReference type="Proteomes" id="UP000241206">
    <property type="component" value="Unassembled WGS sequence"/>
</dbReference>
<accession>A0A2T4HS87</accession>
<comment type="caution">
    <text evidence="1">The sequence shown here is derived from an EMBL/GenBank/DDBJ whole genome shotgun (WGS) entry which is preliminary data.</text>
</comment>
<dbReference type="EMBL" id="PHHF01000062">
    <property type="protein sequence ID" value="PTD18651.1"/>
    <property type="molecule type" value="Genomic_DNA"/>
</dbReference>
<proteinExistence type="predicted"/>
<reference evidence="1 2" key="1">
    <citation type="submission" date="2017-11" db="EMBL/GenBank/DDBJ databases">
        <title>Sphingomonas oleivorans sp. nov., isolated from oil-contaminated soil.</title>
        <authorList>
            <person name="Wang L."/>
            <person name="Chen L."/>
        </authorList>
    </citation>
    <scope>NUCLEOTIDE SEQUENCE [LARGE SCALE GENOMIC DNA]</scope>
    <source>
        <strain evidence="1 2">K101</strain>
    </source>
</reference>
<name>A0A2T4HS87_9SPHN</name>
<protein>
    <submittedName>
        <fullName evidence="1">Uncharacterized protein</fullName>
    </submittedName>
</protein>
<gene>
    <name evidence="1" type="ORF">CV103_14645</name>
</gene>
<sequence>MQMDSGTELAIRAVVRGLFHSDAINANQVRAVMSALKDAAGAAMDRREPATAKELVALCKGVHLDTAVSAAEAG</sequence>
<evidence type="ECO:0000313" key="2">
    <source>
        <dbReference type="Proteomes" id="UP000241206"/>
    </source>
</evidence>
<organism evidence="1 2">
    <name type="scientific">Edaphosphingomonas fennica</name>
    <dbReference type="NCBI Taxonomy" id="114404"/>
    <lineage>
        <taxon>Bacteria</taxon>
        <taxon>Pseudomonadati</taxon>
        <taxon>Pseudomonadota</taxon>
        <taxon>Alphaproteobacteria</taxon>
        <taxon>Sphingomonadales</taxon>
        <taxon>Rhizorhabdaceae</taxon>
        <taxon>Edaphosphingomonas</taxon>
    </lineage>
</organism>